<evidence type="ECO:0000256" key="1">
    <source>
        <dbReference type="SAM" id="MobiDB-lite"/>
    </source>
</evidence>
<evidence type="ECO:0000313" key="3">
    <source>
        <dbReference type="Proteomes" id="UP001303046"/>
    </source>
</evidence>
<gene>
    <name evidence="2" type="primary">Necator_chrX.g24184</name>
    <name evidence="2" type="ORF">RB195_024019</name>
</gene>
<accession>A0ABR1ELI3</accession>
<dbReference type="Proteomes" id="UP001303046">
    <property type="component" value="Unassembled WGS sequence"/>
</dbReference>
<feature type="region of interest" description="Disordered" evidence="1">
    <location>
        <begin position="86"/>
        <end position="164"/>
    </location>
</feature>
<keyword evidence="3" id="KW-1185">Reference proteome</keyword>
<protein>
    <submittedName>
        <fullName evidence="2">Uncharacterized protein</fullName>
    </submittedName>
</protein>
<comment type="caution">
    <text evidence="2">The sequence shown here is derived from an EMBL/GenBank/DDBJ whole genome shotgun (WGS) entry which is preliminary data.</text>
</comment>
<reference evidence="2 3" key="1">
    <citation type="submission" date="2023-08" db="EMBL/GenBank/DDBJ databases">
        <title>A Necator americanus chromosomal reference genome.</title>
        <authorList>
            <person name="Ilik V."/>
            <person name="Petrzelkova K.J."/>
            <person name="Pardy F."/>
            <person name="Fuh T."/>
            <person name="Niatou-Singa F.S."/>
            <person name="Gouil Q."/>
            <person name="Baker L."/>
            <person name="Ritchie M.E."/>
            <person name="Jex A.R."/>
            <person name="Gazzola D."/>
            <person name="Li H."/>
            <person name="Toshio Fujiwara R."/>
            <person name="Zhan B."/>
            <person name="Aroian R.V."/>
            <person name="Pafco B."/>
            <person name="Schwarz E.M."/>
        </authorList>
    </citation>
    <scope>NUCLEOTIDE SEQUENCE [LARGE SCALE GENOMIC DNA]</scope>
    <source>
        <strain evidence="2 3">Aroian</strain>
        <tissue evidence="2">Whole animal</tissue>
    </source>
</reference>
<organism evidence="2 3">
    <name type="scientific">Necator americanus</name>
    <name type="common">Human hookworm</name>
    <dbReference type="NCBI Taxonomy" id="51031"/>
    <lineage>
        <taxon>Eukaryota</taxon>
        <taxon>Metazoa</taxon>
        <taxon>Ecdysozoa</taxon>
        <taxon>Nematoda</taxon>
        <taxon>Chromadorea</taxon>
        <taxon>Rhabditida</taxon>
        <taxon>Rhabditina</taxon>
        <taxon>Rhabditomorpha</taxon>
        <taxon>Strongyloidea</taxon>
        <taxon>Ancylostomatidae</taxon>
        <taxon>Bunostominae</taxon>
        <taxon>Necator</taxon>
    </lineage>
</organism>
<dbReference type="EMBL" id="JAVFWL010000006">
    <property type="protein sequence ID" value="KAK6763536.1"/>
    <property type="molecule type" value="Genomic_DNA"/>
</dbReference>
<sequence length="229" mass="25631">MMLFVSHAKGGTTGLLWHAIGTNGRLTGARSTSSKINGSQGDQDLELDGSVVYPEHLITSLIDRDVAQCTYVQCLAQFPDFGLVIDKDTTSGDQGSRRKKTKQKLYQRSRGKKTQQKPTKDSEEKRGSRSRPRIQNKEEAEAAQTSPSELLKMPRGTEGKASESQLENFPVAMVEQMRIQHEEMKTLLTTLAPMQRTTVQDVSKDQYDQLSKDVQMFVSDEEVGHTFAY</sequence>
<evidence type="ECO:0000313" key="2">
    <source>
        <dbReference type="EMBL" id="KAK6763536.1"/>
    </source>
</evidence>
<proteinExistence type="predicted"/>
<feature type="compositionally biased region" description="Basic residues" evidence="1">
    <location>
        <begin position="97"/>
        <end position="115"/>
    </location>
</feature>
<name>A0ABR1ELI3_NECAM</name>
<feature type="compositionally biased region" description="Basic and acidic residues" evidence="1">
    <location>
        <begin position="118"/>
        <end position="127"/>
    </location>
</feature>